<reference evidence="6 7" key="1">
    <citation type="submission" date="2018-11" db="EMBL/GenBank/DDBJ databases">
        <authorList>
            <person name="Lopez-Roques C."/>
            <person name="Donnadieu C."/>
            <person name="Bouchez O."/>
            <person name="Klopp C."/>
            <person name="Cabau C."/>
            <person name="Zahm M."/>
        </authorList>
    </citation>
    <scope>NUCLEOTIDE SEQUENCE [LARGE SCALE GENOMIC DNA]</scope>
    <source>
        <strain evidence="6">RS831</strain>
        <tissue evidence="6">Whole body</tissue>
    </source>
</reference>
<dbReference type="PANTHER" id="PTHR23088:SF30">
    <property type="entry name" value="OMEGA-AMIDASE NIT2"/>
    <property type="match status" value="1"/>
</dbReference>
<dbReference type="GO" id="GO:0006107">
    <property type="term" value="P:oxaloacetate metabolic process"/>
    <property type="evidence" value="ECO:0007669"/>
    <property type="project" value="TreeGrafter"/>
</dbReference>
<dbReference type="GO" id="GO:0005739">
    <property type="term" value="C:mitochondrion"/>
    <property type="evidence" value="ECO:0007669"/>
    <property type="project" value="TreeGrafter"/>
</dbReference>
<dbReference type="EMBL" id="CM012448">
    <property type="protein sequence ID" value="RVE65487.1"/>
    <property type="molecule type" value="Genomic_DNA"/>
</dbReference>
<evidence type="ECO:0000259" key="5">
    <source>
        <dbReference type="PROSITE" id="PS50263"/>
    </source>
</evidence>
<gene>
    <name evidence="6" type="ORF">OJAV_G00116970</name>
</gene>
<dbReference type="Gene3D" id="3.60.110.10">
    <property type="entry name" value="Carbon-nitrogen hydrolase"/>
    <property type="match status" value="1"/>
</dbReference>
<proteinExistence type="predicted"/>
<evidence type="ECO:0000256" key="3">
    <source>
        <dbReference type="ARBA" id="ARBA00041576"/>
    </source>
</evidence>
<dbReference type="GO" id="GO:0050152">
    <property type="term" value="F:omega-amidase activity"/>
    <property type="evidence" value="ECO:0007669"/>
    <property type="project" value="UniProtKB-EC"/>
</dbReference>
<dbReference type="Proteomes" id="UP000283210">
    <property type="component" value="Chromosome 12"/>
</dbReference>
<keyword evidence="7" id="KW-1185">Reference proteome</keyword>
<dbReference type="Pfam" id="PF00795">
    <property type="entry name" value="CN_hydrolase"/>
    <property type="match status" value="2"/>
</dbReference>
<dbReference type="GO" id="GO:0006541">
    <property type="term" value="P:glutamine metabolic process"/>
    <property type="evidence" value="ECO:0007669"/>
    <property type="project" value="TreeGrafter"/>
</dbReference>
<dbReference type="InterPro" id="IPR003010">
    <property type="entry name" value="C-N_Hydrolase"/>
</dbReference>
<organism evidence="6 7">
    <name type="scientific">Oryzias javanicus</name>
    <name type="common">Javanese ricefish</name>
    <name type="synonym">Aplocheilus javanicus</name>
    <dbReference type="NCBI Taxonomy" id="123683"/>
    <lineage>
        <taxon>Eukaryota</taxon>
        <taxon>Metazoa</taxon>
        <taxon>Chordata</taxon>
        <taxon>Craniata</taxon>
        <taxon>Vertebrata</taxon>
        <taxon>Euteleostomi</taxon>
        <taxon>Actinopterygii</taxon>
        <taxon>Neopterygii</taxon>
        <taxon>Teleostei</taxon>
        <taxon>Neoteleostei</taxon>
        <taxon>Acanthomorphata</taxon>
        <taxon>Ovalentaria</taxon>
        <taxon>Atherinomorphae</taxon>
        <taxon>Beloniformes</taxon>
        <taxon>Adrianichthyidae</taxon>
        <taxon>Oryziinae</taxon>
        <taxon>Oryzias</taxon>
    </lineage>
</organism>
<evidence type="ECO:0000256" key="1">
    <source>
        <dbReference type="ARBA" id="ARBA00036637"/>
    </source>
</evidence>
<comment type="catalytic activity">
    <reaction evidence="1">
        <text>2-oxoglutaramate + H2O = 2-oxoglutarate + NH4(+)</text>
        <dbReference type="Rhea" id="RHEA:32963"/>
        <dbReference type="ChEBI" id="CHEBI:15377"/>
        <dbReference type="ChEBI" id="CHEBI:16769"/>
        <dbReference type="ChEBI" id="CHEBI:16810"/>
        <dbReference type="ChEBI" id="CHEBI:28938"/>
        <dbReference type="EC" id="3.5.1.3"/>
    </reaction>
    <physiologicalReaction direction="left-to-right" evidence="1">
        <dbReference type="Rhea" id="RHEA:32964"/>
    </physiologicalReaction>
</comment>
<dbReference type="PROSITE" id="PS50263">
    <property type="entry name" value="CN_HYDROLASE"/>
    <property type="match status" value="1"/>
</dbReference>
<dbReference type="EC" id="3.5.1.3" evidence="2"/>
<comment type="catalytic activity">
    <reaction evidence="4">
        <text>2-oxosuccinamate + H2O = oxaloacetate + NH4(+)</text>
        <dbReference type="Rhea" id="RHEA:59412"/>
        <dbReference type="ChEBI" id="CHEBI:15377"/>
        <dbReference type="ChEBI" id="CHEBI:16452"/>
        <dbReference type="ChEBI" id="CHEBI:28938"/>
        <dbReference type="ChEBI" id="CHEBI:57735"/>
        <dbReference type="EC" id="3.5.1.3"/>
    </reaction>
    <physiologicalReaction direction="left-to-right" evidence="4">
        <dbReference type="Rhea" id="RHEA:59413"/>
    </physiologicalReaction>
</comment>
<accession>A0A437CS92</accession>
<feature type="domain" description="CN hydrolase" evidence="5">
    <location>
        <begin position="1"/>
        <end position="206"/>
    </location>
</feature>
<dbReference type="GO" id="GO:0006528">
    <property type="term" value="P:asparagine metabolic process"/>
    <property type="evidence" value="ECO:0007669"/>
    <property type="project" value="TreeGrafter"/>
</dbReference>
<name>A0A437CS92_ORYJA</name>
<reference evidence="6 7" key="2">
    <citation type="submission" date="2019-01" db="EMBL/GenBank/DDBJ databases">
        <title>A chromosome length genome reference of the Java medaka (oryzias javanicus).</title>
        <authorList>
            <person name="Herpin A."/>
            <person name="Takehana Y."/>
            <person name="Naruse K."/>
            <person name="Ansai S."/>
            <person name="Kawaguchi M."/>
        </authorList>
    </citation>
    <scope>NUCLEOTIDE SEQUENCE [LARGE SCALE GENOMIC DNA]</scope>
    <source>
        <strain evidence="6">RS831</strain>
        <tissue evidence="6">Whole body</tissue>
    </source>
</reference>
<dbReference type="PANTHER" id="PTHR23088">
    <property type="entry name" value="NITRILASE-RELATED"/>
    <property type="match status" value="1"/>
</dbReference>
<evidence type="ECO:0000256" key="4">
    <source>
        <dbReference type="ARBA" id="ARBA00048745"/>
    </source>
</evidence>
<dbReference type="AlphaFoldDB" id="A0A437CS92"/>
<dbReference type="OrthoDB" id="10250282at2759"/>
<dbReference type="InterPro" id="IPR036526">
    <property type="entry name" value="C-N_Hydrolase_sf"/>
</dbReference>
<evidence type="ECO:0000313" key="6">
    <source>
        <dbReference type="EMBL" id="RVE65487.1"/>
    </source>
</evidence>
<dbReference type="SUPFAM" id="SSF56317">
    <property type="entry name" value="Carbon-nitrogen hydrolase"/>
    <property type="match status" value="1"/>
</dbReference>
<evidence type="ECO:0000313" key="7">
    <source>
        <dbReference type="Proteomes" id="UP000283210"/>
    </source>
</evidence>
<evidence type="ECO:0000256" key="2">
    <source>
        <dbReference type="ARBA" id="ARBA00039118"/>
    </source>
</evidence>
<protein>
    <recommendedName>
        <fullName evidence="2">omega-amidase</fullName>
        <ecNumber evidence="2">3.5.1.3</ecNumber>
    </recommendedName>
    <alternativeName>
        <fullName evidence="3">Nitrilase homolog 2</fullName>
    </alternativeName>
</protein>
<sequence>MLSEAAQENQVYLVGGSIPEKDGGKLYNTCAVFGPDGEMILKHRKIHLFDINVPGKICFQESETLSPGNSLSTFDTPFCKVGVGICYDMRFAELAQIYSRKGCQLLVYPGAFNMTTGPAHWELLQREGLLITSSVVNPWGEVISKAGAEETVIYADIDLQYVEATSCSRSHHSSAAGRPLRCDVCAGGIRLSEAAQTSPGFKSRWI</sequence>